<comment type="caution">
    <text evidence="1">The sequence shown here is derived from an EMBL/GenBank/DDBJ whole genome shotgun (WGS) entry which is preliminary data.</text>
</comment>
<dbReference type="RefSeq" id="WP_276234781.1">
    <property type="nucleotide sequence ID" value="NZ_CP119802.1"/>
</dbReference>
<gene>
    <name evidence="1" type="ORF">ACFQJ4_00500</name>
</gene>
<evidence type="ECO:0000313" key="1">
    <source>
        <dbReference type="EMBL" id="MFC7233786.1"/>
    </source>
</evidence>
<accession>A0ABD5ZKL6</accession>
<name>A0ABD5ZKL6_9EURY</name>
<dbReference type="GeneID" id="79265445"/>
<protein>
    <submittedName>
        <fullName evidence="1">Recombinase RecA</fullName>
    </submittedName>
</protein>
<keyword evidence="2" id="KW-1185">Reference proteome</keyword>
<dbReference type="EMBL" id="JBHTAP010000001">
    <property type="protein sequence ID" value="MFC7233786.1"/>
    <property type="molecule type" value="Genomic_DNA"/>
</dbReference>
<dbReference type="InterPro" id="IPR027417">
    <property type="entry name" value="P-loop_NTPase"/>
</dbReference>
<dbReference type="AlphaFoldDB" id="A0ABD5ZKL6"/>
<sequence length="206" mass="21656">MSYGTPSFGDVTFSPGASVLLTGEAAGTRGLLYDAVADGLAEGESAVVITTNDAPERVVAALDDRTDLDPERLALVDATGEGEDTRVDGITVRAVGSTGDLTGLSLAFAKQLKLLEERGSADRVRVGLDSVSTLLMYSEVQTVFRFLHVFTSRLGSADLFGLFTLTPGMHDDQETNTVRTLFDSEAAVSDDEVALRGSGYASPPSD</sequence>
<organism evidence="1 2">
    <name type="scientific">Halosegnis marinus</name>
    <dbReference type="NCBI Taxonomy" id="3034023"/>
    <lineage>
        <taxon>Archaea</taxon>
        <taxon>Methanobacteriati</taxon>
        <taxon>Methanobacteriota</taxon>
        <taxon>Stenosarchaea group</taxon>
        <taxon>Halobacteria</taxon>
        <taxon>Halobacteriales</taxon>
        <taxon>Natronomonadaceae</taxon>
        <taxon>Halosegnis</taxon>
    </lineage>
</organism>
<dbReference type="Gene3D" id="3.40.50.300">
    <property type="entry name" value="P-loop containing nucleotide triphosphate hydrolases"/>
    <property type="match status" value="1"/>
</dbReference>
<dbReference type="InterPro" id="IPR055927">
    <property type="entry name" value="DUF7504"/>
</dbReference>
<proteinExistence type="predicted"/>
<dbReference type="Proteomes" id="UP001596398">
    <property type="component" value="Unassembled WGS sequence"/>
</dbReference>
<dbReference type="Pfam" id="PF24336">
    <property type="entry name" value="DUF7504"/>
    <property type="match status" value="1"/>
</dbReference>
<reference evidence="1 2" key="1">
    <citation type="journal article" date="2019" name="Int. J. Syst. Evol. Microbiol.">
        <title>The Global Catalogue of Microorganisms (GCM) 10K type strain sequencing project: providing services to taxonomists for standard genome sequencing and annotation.</title>
        <authorList>
            <consortium name="The Broad Institute Genomics Platform"/>
            <consortium name="The Broad Institute Genome Sequencing Center for Infectious Disease"/>
            <person name="Wu L."/>
            <person name="Ma J."/>
        </authorList>
    </citation>
    <scope>NUCLEOTIDE SEQUENCE [LARGE SCALE GENOMIC DNA]</scope>
    <source>
        <strain evidence="1 2">DT85</strain>
    </source>
</reference>
<evidence type="ECO:0000313" key="2">
    <source>
        <dbReference type="Proteomes" id="UP001596398"/>
    </source>
</evidence>